<feature type="compositionally biased region" description="Basic residues" evidence="12">
    <location>
        <begin position="37"/>
        <end position="49"/>
    </location>
</feature>
<dbReference type="GO" id="GO:0046872">
    <property type="term" value="F:metal ion binding"/>
    <property type="evidence" value="ECO:0007669"/>
    <property type="project" value="UniProtKB-KW"/>
</dbReference>
<dbReference type="Proteomes" id="UP001142055">
    <property type="component" value="Chromosome 1"/>
</dbReference>
<evidence type="ECO:0000313" key="15">
    <source>
        <dbReference type="EMBL" id="KAJ6222297.1"/>
    </source>
</evidence>
<dbReference type="GO" id="GO:0016887">
    <property type="term" value="F:ATP hydrolysis activity"/>
    <property type="evidence" value="ECO:0007669"/>
    <property type="project" value="InterPro"/>
</dbReference>
<dbReference type="OrthoDB" id="1926878at2759"/>
<comment type="caution">
    <text evidence="15">The sequence shown here is derived from an EMBL/GenBank/DDBJ whole genome shotgun (WGS) entry which is preliminary data.</text>
</comment>
<dbReference type="PANTHER" id="PTHR10763">
    <property type="entry name" value="CELL DIVISION CONTROL PROTEIN 6-RELATED"/>
    <property type="match status" value="1"/>
</dbReference>
<dbReference type="Pfam" id="PF22606">
    <property type="entry name" value="Cdc6-ORC-like_ATPase_lid"/>
    <property type="match status" value="1"/>
</dbReference>
<comment type="function">
    <text evidence="11">Component of the origin recognition complex (ORC) that binds origins of replication. DNA-binding is ATP-dependent, however specific DNA sequences that define origins of replication have not been identified so far. ORC is required to assemble the pre-replication complex necessary to initiate DNA replication.</text>
</comment>
<evidence type="ECO:0000256" key="6">
    <source>
        <dbReference type="ARBA" id="ARBA00022741"/>
    </source>
</evidence>
<evidence type="ECO:0000256" key="1">
    <source>
        <dbReference type="ARBA" id="ARBA00004123"/>
    </source>
</evidence>
<evidence type="ECO:0000256" key="9">
    <source>
        <dbReference type="ARBA" id="ARBA00023125"/>
    </source>
</evidence>
<dbReference type="GO" id="GO:0003688">
    <property type="term" value="F:DNA replication origin binding"/>
    <property type="evidence" value="ECO:0007669"/>
    <property type="project" value="TreeGrafter"/>
</dbReference>
<organism evidence="15 16">
    <name type="scientific">Blomia tropicalis</name>
    <name type="common">Mite</name>
    <dbReference type="NCBI Taxonomy" id="40697"/>
    <lineage>
        <taxon>Eukaryota</taxon>
        <taxon>Metazoa</taxon>
        <taxon>Ecdysozoa</taxon>
        <taxon>Arthropoda</taxon>
        <taxon>Chelicerata</taxon>
        <taxon>Arachnida</taxon>
        <taxon>Acari</taxon>
        <taxon>Acariformes</taxon>
        <taxon>Sarcoptiformes</taxon>
        <taxon>Astigmata</taxon>
        <taxon>Glycyphagoidea</taxon>
        <taxon>Echimyopodidae</taxon>
        <taxon>Blomia</taxon>
    </lineage>
</organism>
<evidence type="ECO:0000259" key="14">
    <source>
        <dbReference type="SMART" id="SM01074"/>
    </source>
</evidence>
<keyword evidence="4 11" id="KW-0235">DNA replication</keyword>
<sequence>MNTPSLRKRKKLVLNSDDNEYYSSGSDFQIDSPPTKKSTKRKSSTKRLSKVSKIIKDKKNKIVKSKRNSKKSLTSEEVIKVALDRLHSTSVPDSLPCRESQFEDIYSFVEQKLLDGEGGCMYISGVPGTGKTTTMYEVKRKLEQCKELPPFQFVEINGVRLGDPKQFYPQLLLEITGQKRSISQSLNSLNSRFNDQDSKKKFIVLLVDELDFLRTKTQNLLYNIFDWPTKKNSKLIVLAIANTMDLPERFMLKFSSRIAFTRLSFQPYNFKELEQIIRSRILEFTNIDIFHPDALQLICRKVAALSGDARRVLDICRRSVEIAIEDERFQVTMDDVNKSLQEIYNSIVVQRIRYASVQEQIFLRSLIQNFRMSGMEEARFLDVYTSHVELCRFEGHYVPTTTELAKVVTNLDLSKIVLFQKSPSHLYRRISLNITPDDIQFALNLSDEN</sequence>
<comment type="subcellular location">
    <subcellularLocation>
        <location evidence="1 11">Nucleus</location>
    </subcellularLocation>
</comment>
<feature type="region of interest" description="Disordered" evidence="12">
    <location>
        <begin position="18"/>
        <end position="49"/>
    </location>
</feature>
<comment type="similarity">
    <text evidence="2 11">Belongs to the ORC1 family.</text>
</comment>
<protein>
    <recommendedName>
        <fullName evidence="3 11">Origin recognition complex subunit 1</fullName>
    </recommendedName>
</protein>
<accession>A0A9Q0MD49</accession>
<evidence type="ECO:0000256" key="2">
    <source>
        <dbReference type="ARBA" id="ARBA00008398"/>
    </source>
</evidence>
<dbReference type="SMART" id="SM01074">
    <property type="entry name" value="Cdc6_C"/>
    <property type="match status" value="1"/>
</dbReference>
<feature type="domain" description="Cdc6 C-terminal" evidence="14">
    <location>
        <begin position="363"/>
        <end position="443"/>
    </location>
</feature>
<evidence type="ECO:0000256" key="4">
    <source>
        <dbReference type="ARBA" id="ARBA00022705"/>
    </source>
</evidence>
<dbReference type="CDD" id="cd00009">
    <property type="entry name" value="AAA"/>
    <property type="match status" value="1"/>
</dbReference>
<dbReference type="InterPro" id="IPR027417">
    <property type="entry name" value="P-loop_NTPase"/>
</dbReference>
<dbReference type="InterPro" id="IPR036390">
    <property type="entry name" value="WH_DNA-bd_sf"/>
</dbReference>
<evidence type="ECO:0000256" key="7">
    <source>
        <dbReference type="ARBA" id="ARBA00022840"/>
    </source>
</evidence>
<evidence type="ECO:0000256" key="10">
    <source>
        <dbReference type="ARBA" id="ARBA00023242"/>
    </source>
</evidence>
<keyword evidence="10 11" id="KW-0539">Nucleus</keyword>
<name>A0A9Q0MD49_BLOTA</name>
<evidence type="ECO:0000256" key="5">
    <source>
        <dbReference type="ARBA" id="ARBA00022723"/>
    </source>
</evidence>
<dbReference type="Gene3D" id="3.40.50.300">
    <property type="entry name" value="P-loop containing nucleotide triphosphate hydrolases"/>
    <property type="match status" value="1"/>
</dbReference>
<dbReference type="EMBL" id="JAPWDV010000001">
    <property type="protein sequence ID" value="KAJ6222297.1"/>
    <property type="molecule type" value="Genomic_DNA"/>
</dbReference>
<evidence type="ECO:0000256" key="3">
    <source>
        <dbReference type="ARBA" id="ARBA00019081"/>
    </source>
</evidence>
<dbReference type="CDD" id="cd18139">
    <property type="entry name" value="HLD_clamp_RarA"/>
    <property type="match status" value="1"/>
</dbReference>
<dbReference type="SMART" id="SM00382">
    <property type="entry name" value="AAA"/>
    <property type="match status" value="1"/>
</dbReference>
<gene>
    <name evidence="15" type="ORF">RDWZM_000842</name>
</gene>
<dbReference type="FunFam" id="3.40.50.300:FF:000199">
    <property type="entry name" value="Origin recognition complex subunit 1"/>
    <property type="match status" value="1"/>
</dbReference>
<dbReference type="InterPro" id="IPR003593">
    <property type="entry name" value="AAA+_ATPase"/>
</dbReference>
<dbReference type="SUPFAM" id="SSF46785">
    <property type="entry name" value="Winged helix' DNA-binding domain"/>
    <property type="match status" value="1"/>
</dbReference>
<dbReference type="AlphaFoldDB" id="A0A9Q0MD49"/>
<evidence type="ECO:0000256" key="8">
    <source>
        <dbReference type="ARBA" id="ARBA00022842"/>
    </source>
</evidence>
<dbReference type="InterPro" id="IPR015163">
    <property type="entry name" value="Cdc6_C"/>
</dbReference>
<keyword evidence="7 11" id="KW-0067">ATP-binding</keyword>
<dbReference type="GO" id="GO:0006270">
    <property type="term" value="P:DNA replication initiation"/>
    <property type="evidence" value="ECO:0007669"/>
    <property type="project" value="TreeGrafter"/>
</dbReference>
<dbReference type="Pfam" id="PF00004">
    <property type="entry name" value="AAA"/>
    <property type="match status" value="1"/>
</dbReference>
<dbReference type="Gene3D" id="1.10.8.60">
    <property type="match status" value="1"/>
</dbReference>
<feature type="domain" description="AAA+ ATPase" evidence="13">
    <location>
        <begin position="117"/>
        <end position="264"/>
    </location>
</feature>
<reference evidence="15" key="1">
    <citation type="submission" date="2022-12" db="EMBL/GenBank/DDBJ databases">
        <title>Genome assemblies of Blomia tropicalis.</title>
        <authorList>
            <person name="Cui Y."/>
        </authorList>
    </citation>
    <scope>NUCLEOTIDE SEQUENCE</scope>
    <source>
        <tissue evidence="15">Adult mites</tissue>
    </source>
</reference>
<evidence type="ECO:0000256" key="11">
    <source>
        <dbReference type="RuleBase" id="RU365058"/>
    </source>
</evidence>
<dbReference type="GO" id="GO:0005524">
    <property type="term" value="F:ATP binding"/>
    <property type="evidence" value="ECO:0007669"/>
    <property type="project" value="UniProtKB-KW"/>
</dbReference>
<dbReference type="PANTHER" id="PTHR10763:SF23">
    <property type="entry name" value="ORIGIN RECOGNITION COMPLEX SUBUNIT 1"/>
    <property type="match status" value="1"/>
</dbReference>
<evidence type="ECO:0000259" key="13">
    <source>
        <dbReference type="SMART" id="SM00382"/>
    </source>
</evidence>
<keyword evidence="9 11" id="KW-0238">DNA-binding</keyword>
<dbReference type="GO" id="GO:0033314">
    <property type="term" value="P:mitotic DNA replication checkpoint signaling"/>
    <property type="evidence" value="ECO:0007669"/>
    <property type="project" value="TreeGrafter"/>
</dbReference>
<proteinExistence type="inferred from homology"/>
<dbReference type="SUPFAM" id="SSF52540">
    <property type="entry name" value="P-loop containing nucleoside triphosphate hydrolases"/>
    <property type="match status" value="1"/>
</dbReference>
<keyword evidence="16" id="KW-1185">Reference proteome</keyword>
<comment type="subunit">
    <text evidence="11">ORC is composed of six subunits.</text>
</comment>
<dbReference type="Pfam" id="PF09079">
    <property type="entry name" value="WHD_Cdc6"/>
    <property type="match status" value="1"/>
</dbReference>
<dbReference type="CDD" id="cd08768">
    <property type="entry name" value="Cdc6_C"/>
    <property type="match status" value="1"/>
</dbReference>
<dbReference type="InterPro" id="IPR003959">
    <property type="entry name" value="ATPase_AAA_core"/>
</dbReference>
<dbReference type="InterPro" id="IPR054425">
    <property type="entry name" value="Cdc6_ORC1-like_ATPase_lid"/>
</dbReference>
<dbReference type="InterPro" id="IPR050311">
    <property type="entry name" value="ORC1/CDC6"/>
</dbReference>
<keyword evidence="5" id="KW-0479">Metal-binding</keyword>
<dbReference type="OMA" id="QPIINGE"/>
<evidence type="ECO:0000256" key="12">
    <source>
        <dbReference type="SAM" id="MobiDB-lite"/>
    </source>
</evidence>
<keyword evidence="8" id="KW-0460">Magnesium</keyword>
<evidence type="ECO:0000313" key="16">
    <source>
        <dbReference type="Proteomes" id="UP001142055"/>
    </source>
</evidence>
<keyword evidence="6 11" id="KW-0547">Nucleotide-binding</keyword>
<dbReference type="GO" id="GO:0005664">
    <property type="term" value="C:nuclear origin of replication recognition complex"/>
    <property type="evidence" value="ECO:0007669"/>
    <property type="project" value="TreeGrafter"/>
</dbReference>